<feature type="region of interest" description="Disordered" evidence="1">
    <location>
        <begin position="76"/>
        <end position="102"/>
    </location>
</feature>
<sequence length="108" mass="11256">MRHAQASFAGGEHLLHIARGSARPHGVFTVSWILSSEKRNGEFAASGALHRAWESFGTVLCAVMNRSHCDSSMGSGGADGGLEVMAPKSPSLTSPGLHPAQGGLFGIW</sequence>
<gene>
    <name evidence="2" type="ORF">TAE01_37830</name>
</gene>
<dbReference type="EMBL" id="BJYX01000032">
    <property type="protein sequence ID" value="GEO31973.1"/>
    <property type="molecule type" value="Genomic_DNA"/>
</dbReference>
<accession>A0A512D673</accession>
<keyword evidence="3" id="KW-1185">Reference proteome</keyword>
<dbReference type="Proteomes" id="UP000321534">
    <property type="component" value="Unassembled WGS sequence"/>
</dbReference>
<protein>
    <submittedName>
        <fullName evidence="2">Uncharacterized protein</fullName>
    </submittedName>
</protein>
<proteinExistence type="predicted"/>
<dbReference type="AlphaFoldDB" id="A0A512D673"/>
<evidence type="ECO:0000313" key="2">
    <source>
        <dbReference type="EMBL" id="GEO31973.1"/>
    </source>
</evidence>
<evidence type="ECO:0000313" key="3">
    <source>
        <dbReference type="Proteomes" id="UP000321534"/>
    </source>
</evidence>
<evidence type="ECO:0000256" key="1">
    <source>
        <dbReference type="SAM" id="MobiDB-lite"/>
    </source>
</evidence>
<comment type="caution">
    <text evidence="2">The sequence shown here is derived from an EMBL/GenBank/DDBJ whole genome shotgun (WGS) entry which is preliminary data.</text>
</comment>
<organism evidence="2 3">
    <name type="scientific">Terrabacter aerolatus</name>
    <dbReference type="NCBI Taxonomy" id="422442"/>
    <lineage>
        <taxon>Bacteria</taxon>
        <taxon>Bacillati</taxon>
        <taxon>Actinomycetota</taxon>
        <taxon>Actinomycetes</taxon>
        <taxon>Micrococcales</taxon>
        <taxon>Intrasporangiaceae</taxon>
        <taxon>Terrabacter</taxon>
    </lineage>
</organism>
<name>A0A512D673_9MICO</name>
<reference evidence="2 3" key="1">
    <citation type="submission" date="2019-07" db="EMBL/GenBank/DDBJ databases">
        <title>Whole genome shotgun sequence of Terrabacter aerolatus NBRC 106305.</title>
        <authorList>
            <person name="Hosoyama A."/>
            <person name="Uohara A."/>
            <person name="Ohji S."/>
            <person name="Ichikawa N."/>
        </authorList>
    </citation>
    <scope>NUCLEOTIDE SEQUENCE [LARGE SCALE GENOMIC DNA]</scope>
    <source>
        <strain evidence="2 3">NBRC 106305</strain>
    </source>
</reference>